<feature type="domain" description="FAS1" evidence="2">
    <location>
        <begin position="20"/>
        <end position="173"/>
    </location>
</feature>
<dbReference type="EMBL" id="GL945442">
    <property type="protein sequence ID" value="EGO19780.1"/>
    <property type="molecule type" value="Genomic_DNA"/>
</dbReference>
<feature type="domain" description="FAS1" evidence="2">
    <location>
        <begin position="177"/>
        <end position="319"/>
    </location>
</feature>
<dbReference type="PROSITE" id="PS50213">
    <property type="entry name" value="FAS1"/>
    <property type="match status" value="2"/>
</dbReference>
<protein>
    <recommendedName>
        <fullName evidence="2">FAS1 domain-containing protein</fullName>
    </recommendedName>
</protein>
<accession>F8PAE1</accession>
<dbReference type="InterPro" id="IPR036378">
    <property type="entry name" value="FAS1_dom_sf"/>
</dbReference>
<dbReference type="OrthoDB" id="286301at2759"/>
<dbReference type="RefSeq" id="XP_007323215.1">
    <property type="nucleotide sequence ID" value="XM_007323153.1"/>
</dbReference>
<gene>
    <name evidence="3" type="ORF">SERLADRAFT_478062</name>
</gene>
<dbReference type="Proteomes" id="UP000008064">
    <property type="component" value="Unassembled WGS sequence"/>
</dbReference>
<dbReference type="InterPro" id="IPR000782">
    <property type="entry name" value="FAS1_domain"/>
</dbReference>
<dbReference type="GO" id="GO:0016236">
    <property type="term" value="P:macroautophagy"/>
    <property type="evidence" value="ECO:0007669"/>
    <property type="project" value="TreeGrafter"/>
</dbReference>
<dbReference type="GO" id="GO:0005615">
    <property type="term" value="C:extracellular space"/>
    <property type="evidence" value="ECO:0007669"/>
    <property type="project" value="TreeGrafter"/>
</dbReference>
<dbReference type="GeneID" id="18821113"/>
<reference evidence="4" key="1">
    <citation type="journal article" date="2011" name="Science">
        <title>The plant cell wall-decomposing machinery underlies the functional diversity of forest fungi.</title>
        <authorList>
            <person name="Eastwood D.C."/>
            <person name="Floudas D."/>
            <person name="Binder M."/>
            <person name="Majcherczyk A."/>
            <person name="Schneider P."/>
            <person name="Aerts A."/>
            <person name="Asiegbu F.O."/>
            <person name="Baker S.E."/>
            <person name="Barry K."/>
            <person name="Bendiksby M."/>
            <person name="Blumentritt M."/>
            <person name="Coutinho P.M."/>
            <person name="Cullen D."/>
            <person name="de Vries R.P."/>
            <person name="Gathman A."/>
            <person name="Goodell B."/>
            <person name="Henrissat B."/>
            <person name="Ihrmark K."/>
            <person name="Kauserud H."/>
            <person name="Kohler A."/>
            <person name="LaButti K."/>
            <person name="Lapidus A."/>
            <person name="Lavin J.L."/>
            <person name="Lee Y.-H."/>
            <person name="Lindquist E."/>
            <person name="Lilly W."/>
            <person name="Lucas S."/>
            <person name="Morin E."/>
            <person name="Murat C."/>
            <person name="Oguiza J.A."/>
            <person name="Park J."/>
            <person name="Pisabarro A.G."/>
            <person name="Riley R."/>
            <person name="Rosling A."/>
            <person name="Salamov A."/>
            <person name="Schmidt O."/>
            <person name="Schmutz J."/>
            <person name="Skrede I."/>
            <person name="Stenlid J."/>
            <person name="Wiebenga A."/>
            <person name="Xie X."/>
            <person name="Kuees U."/>
            <person name="Hibbett D.S."/>
            <person name="Hoffmeister D."/>
            <person name="Hoegberg N."/>
            <person name="Martin F."/>
            <person name="Grigoriev I.V."/>
            <person name="Watkinson S.C."/>
        </authorList>
    </citation>
    <scope>NUCLEOTIDE SEQUENCE [LARGE SCALE GENOMIC DNA]</scope>
    <source>
        <strain evidence="4">S7.9</strain>
    </source>
</reference>
<dbReference type="GO" id="GO:0000329">
    <property type="term" value="C:fungal-type vacuole membrane"/>
    <property type="evidence" value="ECO:0007669"/>
    <property type="project" value="TreeGrafter"/>
</dbReference>
<dbReference type="AlphaFoldDB" id="F8PAE1"/>
<organism evidence="4">
    <name type="scientific">Serpula lacrymans var. lacrymans (strain S7.9)</name>
    <name type="common">Dry rot fungus</name>
    <dbReference type="NCBI Taxonomy" id="578457"/>
    <lineage>
        <taxon>Eukaryota</taxon>
        <taxon>Fungi</taxon>
        <taxon>Dikarya</taxon>
        <taxon>Basidiomycota</taxon>
        <taxon>Agaricomycotina</taxon>
        <taxon>Agaricomycetes</taxon>
        <taxon>Agaricomycetidae</taxon>
        <taxon>Boletales</taxon>
        <taxon>Coniophorineae</taxon>
        <taxon>Serpulaceae</taxon>
        <taxon>Serpula</taxon>
    </lineage>
</organism>
<dbReference type="SMART" id="SM00554">
    <property type="entry name" value="FAS1"/>
    <property type="match status" value="2"/>
</dbReference>
<evidence type="ECO:0000256" key="1">
    <source>
        <dbReference type="SAM" id="SignalP"/>
    </source>
</evidence>
<feature type="signal peptide" evidence="1">
    <location>
        <begin position="1"/>
        <end position="18"/>
    </location>
</feature>
<dbReference type="InterPro" id="IPR050904">
    <property type="entry name" value="Adhesion/Biosynth-related"/>
</dbReference>
<keyword evidence="1" id="KW-0732">Signal</keyword>
<evidence type="ECO:0000313" key="3">
    <source>
        <dbReference type="EMBL" id="EGO19780.1"/>
    </source>
</evidence>
<dbReference type="PANTHER" id="PTHR10900">
    <property type="entry name" value="PERIOSTIN-RELATED"/>
    <property type="match status" value="1"/>
</dbReference>
<proteinExistence type="predicted"/>
<sequence length="389" mass="39710">MLFLLSFIILASVPAVIGQNLTYLTGLLQTLNASGLTQLASVAPSLNNTPSGQRILSTLPQGNWTLFAPNNAAFGALSSTDTGNTTFLTDTISYHIVSGNFTNETASYPNVTIGRTLLNDSSLVMLEGNKSQVLSWTKLGNGTTAVLNQNMNVSVTNTTQYENLEILVIEAVLIPPPNITSILTNGAYNLTSLSPILSQATLPGNTTTLLQALSSARGITVFAPNNAALSAAQSTLTNLTSNITALSALLSNHVINGTSVYSPLISSSTNYTSAGGEPLMFTTNSSGTYVSSGGSSTARIVRSDILAENGVVHVLDGVLADVQSNPSAASSAYASATSIAAVSTTQTGPLGPTGGSASGSRSGGAIELEPSFQVGGGIAILFSLLGQLA</sequence>
<evidence type="ECO:0000259" key="2">
    <source>
        <dbReference type="PROSITE" id="PS50213"/>
    </source>
</evidence>
<dbReference type="SUPFAM" id="SSF82153">
    <property type="entry name" value="FAS1 domain"/>
    <property type="match status" value="2"/>
</dbReference>
<evidence type="ECO:0000313" key="4">
    <source>
        <dbReference type="Proteomes" id="UP000008064"/>
    </source>
</evidence>
<feature type="chain" id="PRO_5003382083" description="FAS1 domain-containing protein" evidence="1">
    <location>
        <begin position="19"/>
        <end position="389"/>
    </location>
</feature>
<name>F8PAE1_SERL9</name>
<dbReference type="HOGENOM" id="CLU_033355_1_0_1"/>
<dbReference type="PANTHER" id="PTHR10900:SF122">
    <property type="entry name" value="FAS1 DOMAIN-CONTAINING PROTEIN"/>
    <property type="match status" value="1"/>
</dbReference>
<dbReference type="Pfam" id="PF02469">
    <property type="entry name" value="Fasciclin"/>
    <property type="match status" value="2"/>
</dbReference>
<dbReference type="Gene3D" id="2.30.180.10">
    <property type="entry name" value="FAS1 domain"/>
    <property type="match status" value="2"/>
</dbReference>
<dbReference type="KEGG" id="sla:SERLADRAFT_478062"/>